<dbReference type="Gene3D" id="3.20.10.10">
    <property type="entry name" value="D-amino Acid Aminotransferase, subunit A, domain 2"/>
    <property type="match status" value="1"/>
</dbReference>
<evidence type="ECO:0000256" key="1">
    <source>
        <dbReference type="ARBA" id="ARBA00001933"/>
    </source>
</evidence>
<dbReference type="EMBL" id="JAFKCS010000006">
    <property type="protein sequence ID" value="MBN7819855.1"/>
    <property type="molecule type" value="Genomic_DNA"/>
</dbReference>
<protein>
    <submittedName>
        <fullName evidence="6">D-amino acid aminotransferase</fullName>
    </submittedName>
</protein>
<evidence type="ECO:0000313" key="7">
    <source>
        <dbReference type="Proteomes" id="UP000663992"/>
    </source>
</evidence>
<evidence type="ECO:0000256" key="5">
    <source>
        <dbReference type="RuleBase" id="RU004516"/>
    </source>
</evidence>
<dbReference type="InterPro" id="IPR018300">
    <property type="entry name" value="Aminotrans_IV_CS"/>
</dbReference>
<dbReference type="GO" id="GO:0008483">
    <property type="term" value="F:transaminase activity"/>
    <property type="evidence" value="ECO:0007669"/>
    <property type="project" value="UniProtKB-KW"/>
</dbReference>
<dbReference type="Gene3D" id="3.30.470.10">
    <property type="match status" value="1"/>
</dbReference>
<dbReference type="InterPro" id="IPR043131">
    <property type="entry name" value="BCAT-like_N"/>
</dbReference>
<dbReference type="CDD" id="cd01558">
    <property type="entry name" value="D-AAT_like"/>
    <property type="match status" value="1"/>
</dbReference>
<evidence type="ECO:0000256" key="2">
    <source>
        <dbReference type="ARBA" id="ARBA00009320"/>
    </source>
</evidence>
<comment type="cofactor">
    <cofactor evidence="1 5">
        <name>pyridoxal 5'-phosphate</name>
        <dbReference type="ChEBI" id="CHEBI:597326"/>
    </cofactor>
</comment>
<gene>
    <name evidence="6" type="ORF">J0A65_08255</name>
</gene>
<dbReference type="InterPro" id="IPR001544">
    <property type="entry name" value="Aminotrans_IV"/>
</dbReference>
<evidence type="ECO:0000256" key="4">
    <source>
        <dbReference type="RuleBase" id="RU004106"/>
    </source>
</evidence>
<reference evidence="6 7" key="1">
    <citation type="submission" date="2021-03" db="EMBL/GenBank/DDBJ databases">
        <title>novel species isolated from a fishpond in China.</title>
        <authorList>
            <person name="Lu H."/>
            <person name="Cai Z."/>
        </authorList>
    </citation>
    <scope>NUCLEOTIDE SEQUENCE [LARGE SCALE GENOMIC DNA]</scope>
    <source>
        <strain evidence="6 7">Y57</strain>
    </source>
</reference>
<comment type="similarity">
    <text evidence="2 4">Belongs to the class-IV pyridoxal-phosphate-dependent aminotransferase family.</text>
</comment>
<organism evidence="6 7">
    <name type="scientific">Bowmanella yangjiangensis</name>
    <dbReference type="NCBI Taxonomy" id="2811230"/>
    <lineage>
        <taxon>Bacteria</taxon>
        <taxon>Pseudomonadati</taxon>
        <taxon>Pseudomonadota</taxon>
        <taxon>Gammaproteobacteria</taxon>
        <taxon>Alteromonadales</taxon>
        <taxon>Alteromonadaceae</taxon>
        <taxon>Bowmanella</taxon>
    </lineage>
</organism>
<dbReference type="PROSITE" id="PS00770">
    <property type="entry name" value="AA_TRANSFER_CLASS_4"/>
    <property type="match status" value="1"/>
</dbReference>
<keyword evidence="6" id="KW-0032">Aminotransferase</keyword>
<keyword evidence="3 5" id="KW-0663">Pyridoxal phosphate</keyword>
<dbReference type="InterPro" id="IPR050571">
    <property type="entry name" value="Class-IV_PLP-Dep_Aminotrnsfr"/>
</dbReference>
<accession>A0ABS3CT99</accession>
<dbReference type="PANTHER" id="PTHR42743">
    <property type="entry name" value="AMINO-ACID AMINOTRANSFERASE"/>
    <property type="match status" value="1"/>
</dbReference>
<dbReference type="Pfam" id="PF01063">
    <property type="entry name" value="Aminotran_4"/>
    <property type="match status" value="1"/>
</dbReference>
<dbReference type="InterPro" id="IPR043132">
    <property type="entry name" value="BCAT-like_C"/>
</dbReference>
<proteinExistence type="inferred from homology"/>
<sequence>MSIVYLNGQYMPMEQASISPLDRGFLFGDGIYEVIPCFNAKPVGFALHMQRMQDGLAELGIKLSTTLAEWREIVEQLLEANGKGNLGVYLHVSRGMQPKRSHAYPSEITPTVFGFAFEIGDSPSSNPAQVKTFRAVTEQDRRWRRCHIKSTALLGNIMHYHQGQQRGADEVLLFNEDQQLTEAASCNVFMVKDGVIATPELDHQILPGITRHLLLAILRKDGRFKVEERPISLDEVLSADELWLTSSSKEVAPIVSLNGGPVGSGQPGPVWEQAQTLFSAHKYDY</sequence>
<evidence type="ECO:0000313" key="6">
    <source>
        <dbReference type="EMBL" id="MBN7819855.1"/>
    </source>
</evidence>
<evidence type="ECO:0000256" key="3">
    <source>
        <dbReference type="ARBA" id="ARBA00022898"/>
    </source>
</evidence>
<dbReference type="SUPFAM" id="SSF56752">
    <property type="entry name" value="D-aminoacid aminotransferase-like PLP-dependent enzymes"/>
    <property type="match status" value="1"/>
</dbReference>
<comment type="caution">
    <text evidence="6">The sequence shown here is derived from an EMBL/GenBank/DDBJ whole genome shotgun (WGS) entry which is preliminary data.</text>
</comment>
<keyword evidence="7" id="KW-1185">Reference proteome</keyword>
<keyword evidence="6" id="KW-0808">Transferase</keyword>
<name>A0ABS3CT99_9ALTE</name>
<dbReference type="RefSeq" id="WP_206593696.1">
    <property type="nucleotide sequence ID" value="NZ_JAFKCS010000006.1"/>
</dbReference>
<dbReference type="PANTHER" id="PTHR42743:SF10">
    <property type="entry name" value="D-ALANINE AMINOTRANSFERASE"/>
    <property type="match status" value="1"/>
</dbReference>
<dbReference type="InterPro" id="IPR036038">
    <property type="entry name" value="Aminotransferase-like"/>
</dbReference>
<dbReference type="Proteomes" id="UP000663992">
    <property type="component" value="Unassembled WGS sequence"/>
</dbReference>